<evidence type="ECO:0000256" key="6">
    <source>
        <dbReference type="ARBA" id="ARBA00013031"/>
    </source>
</evidence>
<evidence type="ECO:0000256" key="9">
    <source>
        <dbReference type="ARBA" id="ARBA00022605"/>
    </source>
</evidence>
<dbReference type="InterPro" id="IPR050071">
    <property type="entry name" value="Dehydroquinate_synthase"/>
</dbReference>
<evidence type="ECO:0000313" key="20">
    <source>
        <dbReference type="EMBL" id="MDQ0342055.1"/>
    </source>
</evidence>
<comment type="cofactor">
    <cofactor evidence="17">
        <name>Co(2+)</name>
        <dbReference type="ChEBI" id="CHEBI:48828"/>
    </cofactor>
    <cofactor evidence="17">
        <name>Zn(2+)</name>
        <dbReference type="ChEBI" id="CHEBI:29105"/>
    </cofactor>
    <text evidence="17">Binds 1 divalent metal cation per subunit. Can use either Co(2+) or Zn(2+).</text>
</comment>
<feature type="binding site" evidence="17">
    <location>
        <begin position="105"/>
        <end position="109"/>
    </location>
    <ligand>
        <name>NAD(+)</name>
        <dbReference type="ChEBI" id="CHEBI:57540"/>
    </ligand>
</feature>
<keyword evidence="16 17" id="KW-0170">Cobalt</keyword>
<comment type="cofactor">
    <cofactor evidence="2 17">
        <name>NAD(+)</name>
        <dbReference type="ChEBI" id="CHEBI:57540"/>
    </cofactor>
</comment>
<dbReference type="PANTHER" id="PTHR43622">
    <property type="entry name" value="3-DEHYDROQUINATE SYNTHASE"/>
    <property type="match status" value="1"/>
</dbReference>
<keyword evidence="21" id="KW-1185">Reference proteome</keyword>
<keyword evidence="8 17" id="KW-0963">Cytoplasm</keyword>
<evidence type="ECO:0000256" key="11">
    <source>
        <dbReference type="ARBA" id="ARBA00022741"/>
    </source>
</evidence>
<protein>
    <recommendedName>
        <fullName evidence="7 17">3-dehydroquinate synthase</fullName>
        <shortName evidence="17">DHQS</shortName>
        <ecNumber evidence="6 17">4.2.3.4</ecNumber>
    </recommendedName>
</protein>
<evidence type="ECO:0000256" key="14">
    <source>
        <dbReference type="ARBA" id="ARBA00023141"/>
    </source>
</evidence>
<comment type="caution">
    <text evidence="20">The sequence shown here is derived from an EMBL/GenBank/DDBJ whole genome shotgun (WGS) entry which is preliminary data.</text>
</comment>
<evidence type="ECO:0000256" key="15">
    <source>
        <dbReference type="ARBA" id="ARBA00023239"/>
    </source>
</evidence>
<keyword evidence="14 17" id="KW-0057">Aromatic amino acid biosynthesis</keyword>
<feature type="binding site" evidence="17">
    <location>
        <position position="263"/>
    </location>
    <ligand>
        <name>Zn(2+)</name>
        <dbReference type="ChEBI" id="CHEBI:29105"/>
    </ligand>
</feature>
<keyword evidence="12 17" id="KW-0862">Zinc</keyword>
<comment type="catalytic activity">
    <reaction evidence="1 17">
        <text>7-phospho-2-dehydro-3-deoxy-D-arabino-heptonate = 3-dehydroquinate + phosphate</text>
        <dbReference type="Rhea" id="RHEA:21968"/>
        <dbReference type="ChEBI" id="CHEBI:32364"/>
        <dbReference type="ChEBI" id="CHEBI:43474"/>
        <dbReference type="ChEBI" id="CHEBI:58394"/>
        <dbReference type="EC" id="4.2.3.4"/>
    </reaction>
</comment>
<dbReference type="Pfam" id="PF01761">
    <property type="entry name" value="DHQ_synthase"/>
    <property type="match status" value="1"/>
</dbReference>
<feature type="binding site" evidence="17">
    <location>
        <position position="150"/>
    </location>
    <ligand>
        <name>NAD(+)</name>
        <dbReference type="ChEBI" id="CHEBI:57540"/>
    </ligand>
</feature>
<proteinExistence type="inferred from homology"/>
<evidence type="ECO:0000256" key="10">
    <source>
        <dbReference type="ARBA" id="ARBA00022723"/>
    </source>
</evidence>
<dbReference type="RefSeq" id="WP_244680249.1">
    <property type="nucleotide sequence ID" value="NZ_JALIRM010000001.1"/>
</dbReference>
<dbReference type="SUPFAM" id="SSF56796">
    <property type="entry name" value="Dehydroquinate synthase-like"/>
    <property type="match status" value="1"/>
</dbReference>
<evidence type="ECO:0000256" key="3">
    <source>
        <dbReference type="ARBA" id="ARBA00004496"/>
    </source>
</evidence>
<comment type="similarity">
    <text evidence="5 17">Belongs to the sugar phosphate cyclases superfamily. Dehydroquinate synthase family.</text>
</comment>
<feature type="domain" description="3-dehydroquinate synthase C-terminal" evidence="19">
    <location>
        <begin position="180"/>
        <end position="323"/>
    </location>
</feature>
<gene>
    <name evidence="17" type="primary">aroB</name>
    <name evidence="20" type="ORF">J2S14_000848</name>
</gene>
<evidence type="ECO:0000256" key="4">
    <source>
        <dbReference type="ARBA" id="ARBA00004661"/>
    </source>
</evidence>
<dbReference type="Gene3D" id="1.20.1090.10">
    <property type="entry name" value="Dehydroquinate synthase-like - alpha domain"/>
    <property type="match status" value="1"/>
</dbReference>
<dbReference type="PIRSF" id="PIRSF001455">
    <property type="entry name" value="DHQ_synth"/>
    <property type="match status" value="1"/>
</dbReference>
<dbReference type="InterPro" id="IPR030963">
    <property type="entry name" value="DHQ_synth_fam"/>
</dbReference>
<feature type="binding site" evidence="17">
    <location>
        <position position="246"/>
    </location>
    <ligand>
        <name>Zn(2+)</name>
        <dbReference type="ChEBI" id="CHEBI:29105"/>
    </ligand>
</feature>
<dbReference type="NCBIfam" id="TIGR01357">
    <property type="entry name" value="aroB"/>
    <property type="match status" value="1"/>
</dbReference>
<evidence type="ECO:0000256" key="13">
    <source>
        <dbReference type="ARBA" id="ARBA00023027"/>
    </source>
</evidence>
<keyword evidence="13 17" id="KW-0520">NAD</keyword>
<comment type="function">
    <text evidence="17">Catalyzes the conversion of 3-deoxy-D-arabino-heptulosonate 7-phosphate (DAHP) to dehydroquinate (DHQ).</text>
</comment>
<keyword evidence="9 17" id="KW-0028">Amino-acid biosynthesis</keyword>
<evidence type="ECO:0000259" key="18">
    <source>
        <dbReference type="Pfam" id="PF01761"/>
    </source>
</evidence>
<evidence type="ECO:0000256" key="16">
    <source>
        <dbReference type="ARBA" id="ARBA00023285"/>
    </source>
</evidence>
<dbReference type="HAMAP" id="MF_00110">
    <property type="entry name" value="DHQ_synthase"/>
    <property type="match status" value="1"/>
</dbReference>
<feature type="binding site" evidence="17">
    <location>
        <position position="141"/>
    </location>
    <ligand>
        <name>NAD(+)</name>
        <dbReference type="ChEBI" id="CHEBI:57540"/>
    </ligand>
</feature>
<evidence type="ECO:0000313" key="21">
    <source>
        <dbReference type="Proteomes" id="UP001232343"/>
    </source>
</evidence>
<dbReference type="CDD" id="cd08195">
    <property type="entry name" value="DHQS"/>
    <property type="match status" value="1"/>
</dbReference>
<sequence length="367" mass="40955">MKIDIQTSSKSYSVYIGNDCLHSLTTHLESTRYTKLLIITDETVGEMHLGELITAIPQSYKTETYSYIVPSGENAKQFSIYEASLSFALEKGLDRKSCIIAFGGGAVGDLAGFVSATYMRGIPFIQVPTTILAHDSAVGGKTGINHPLGKNMIGSFHQPEAVIYYTEFLKTLPEKEIRSGFAEAVKHALIADASLLEFIMSNVTDLRSIKDEHLNYILQRGIEIKANIVSQDERETGVRAFLNFGHTLGHVIESSAGYGKVSHGEAVMTGMVYALYLSKEMINLEFNITEFELFVKNLGYSLEIPERFEFDNAFASMTRDKKSYSNQPRFVLLEKIGTPIVKELDKERLEKVFSAFLSSTKLEKIYN</sequence>
<feature type="binding site" evidence="17">
    <location>
        <begin position="71"/>
        <end position="76"/>
    </location>
    <ligand>
        <name>NAD(+)</name>
        <dbReference type="ChEBI" id="CHEBI:57540"/>
    </ligand>
</feature>
<dbReference type="Proteomes" id="UP001232343">
    <property type="component" value="Unassembled WGS sequence"/>
</dbReference>
<comment type="subcellular location">
    <subcellularLocation>
        <location evidence="3 17">Cytoplasm</location>
    </subcellularLocation>
</comment>
<keyword evidence="10 17" id="KW-0479">Metal-binding</keyword>
<feature type="binding site" evidence="17">
    <location>
        <position position="183"/>
    </location>
    <ligand>
        <name>Zn(2+)</name>
        <dbReference type="ChEBI" id="CHEBI:29105"/>
    </ligand>
</feature>
<feature type="binding site" evidence="17">
    <location>
        <begin position="168"/>
        <end position="171"/>
    </location>
    <ligand>
        <name>NAD(+)</name>
        <dbReference type="ChEBI" id="CHEBI:57540"/>
    </ligand>
</feature>
<dbReference type="InterPro" id="IPR016037">
    <property type="entry name" value="DHQ_synth_AroB"/>
</dbReference>
<evidence type="ECO:0000256" key="7">
    <source>
        <dbReference type="ARBA" id="ARBA00017684"/>
    </source>
</evidence>
<feature type="domain" description="3-dehydroquinate synthase N-terminal" evidence="18">
    <location>
        <begin position="67"/>
        <end position="178"/>
    </location>
</feature>
<evidence type="ECO:0000256" key="8">
    <source>
        <dbReference type="ARBA" id="ARBA00022490"/>
    </source>
</evidence>
<dbReference type="Gene3D" id="3.40.50.1970">
    <property type="match status" value="1"/>
</dbReference>
<comment type="pathway">
    <text evidence="4 17">Metabolic intermediate biosynthesis; chorismate biosynthesis; chorismate from D-erythrose 4-phosphate and phosphoenolpyruvate: step 2/7.</text>
</comment>
<accession>A0ABU0D0X6</accession>
<organism evidence="20 21">
    <name type="scientific">Lederbergia wuyishanensis</name>
    <dbReference type="NCBI Taxonomy" id="1347903"/>
    <lineage>
        <taxon>Bacteria</taxon>
        <taxon>Bacillati</taxon>
        <taxon>Bacillota</taxon>
        <taxon>Bacilli</taxon>
        <taxon>Bacillales</taxon>
        <taxon>Bacillaceae</taxon>
        <taxon>Lederbergia</taxon>
    </lineage>
</organism>
<dbReference type="InterPro" id="IPR030960">
    <property type="entry name" value="DHQS/DOIS_N"/>
</dbReference>
<evidence type="ECO:0000256" key="17">
    <source>
        <dbReference type="HAMAP-Rule" id="MF_00110"/>
    </source>
</evidence>
<dbReference type="Pfam" id="PF24621">
    <property type="entry name" value="DHQS_C"/>
    <property type="match status" value="1"/>
</dbReference>
<name>A0ABU0D0X6_9BACI</name>
<evidence type="ECO:0000256" key="1">
    <source>
        <dbReference type="ARBA" id="ARBA00001393"/>
    </source>
</evidence>
<evidence type="ECO:0000256" key="2">
    <source>
        <dbReference type="ARBA" id="ARBA00001911"/>
    </source>
</evidence>
<dbReference type="PANTHER" id="PTHR43622:SF7">
    <property type="entry name" value="3-DEHYDROQUINATE SYNTHASE, CHLOROPLASTIC"/>
    <property type="match status" value="1"/>
</dbReference>
<reference evidence="20 21" key="1">
    <citation type="submission" date="2023-07" db="EMBL/GenBank/DDBJ databases">
        <title>Genomic Encyclopedia of Type Strains, Phase IV (KMG-IV): sequencing the most valuable type-strain genomes for metagenomic binning, comparative biology and taxonomic classification.</title>
        <authorList>
            <person name="Goeker M."/>
        </authorList>
    </citation>
    <scope>NUCLEOTIDE SEQUENCE [LARGE SCALE GENOMIC DNA]</scope>
    <source>
        <strain evidence="20 21">DSM 27848</strain>
    </source>
</reference>
<feature type="binding site" evidence="17">
    <location>
        <begin position="129"/>
        <end position="130"/>
    </location>
    <ligand>
        <name>NAD(+)</name>
        <dbReference type="ChEBI" id="CHEBI:57540"/>
    </ligand>
</feature>
<dbReference type="EMBL" id="JAUSUO010000001">
    <property type="protein sequence ID" value="MDQ0342055.1"/>
    <property type="molecule type" value="Genomic_DNA"/>
</dbReference>
<dbReference type="GO" id="GO:0003856">
    <property type="term" value="F:3-dehydroquinate synthase activity"/>
    <property type="evidence" value="ECO:0007669"/>
    <property type="project" value="UniProtKB-EC"/>
</dbReference>
<dbReference type="EC" id="4.2.3.4" evidence="6 17"/>
<keyword evidence="15 17" id="KW-0456">Lyase</keyword>
<keyword evidence="11 17" id="KW-0547">Nucleotide-binding</keyword>
<evidence type="ECO:0000256" key="5">
    <source>
        <dbReference type="ARBA" id="ARBA00005412"/>
    </source>
</evidence>
<evidence type="ECO:0000259" key="19">
    <source>
        <dbReference type="Pfam" id="PF24621"/>
    </source>
</evidence>
<evidence type="ECO:0000256" key="12">
    <source>
        <dbReference type="ARBA" id="ARBA00022833"/>
    </source>
</evidence>
<dbReference type="InterPro" id="IPR056179">
    <property type="entry name" value="DHQS_C"/>
</dbReference>